<dbReference type="Gene3D" id="3.30.310.70">
    <property type="entry name" value="TT1751-like domain"/>
    <property type="match status" value="1"/>
</dbReference>
<dbReference type="SUPFAM" id="SSF103247">
    <property type="entry name" value="TT1751-like"/>
    <property type="match status" value="1"/>
</dbReference>
<dbReference type="InterPro" id="IPR005180">
    <property type="entry name" value="DUF302"/>
</dbReference>
<organism evidence="2">
    <name type="scientific">groundwater metagenome</name>
    <dbReference type="NCBI Taxonomy" id="717931"/>
    <lineage>
        <taxon>unclassified sequences</taxon>
        <taxon>metagenomes</taxon>
        <taxon>ecological metagenomes</taxon>
    </lineage>
</organism>
<dbReference type="AlphaFoldDB" id="A0A098EBF6"/>
<dbReference type="EMBL" id="CCXY01000198">
    <property type="protein sequence ID" value="CEG12824.1"/>
    <property type="molecule type" value="Genomic_DNA"/>
</dbReference>
<dbReference type="InterPro" id="IPR035923">
    <property type="entry name" value="TT1751-like_sf"/>
</dbReference>
<accession>A0A098EBF6</accession>
<evidence type="ECO:0000313" key="2">
    <source>
        <dbReference type="EMBL" id="CEG12824.1"/>
    </source>
</evidence>
<dbReference type="Pfam" id="PF03625">
    <property type="entry name" value="DUF302"/>
    <property type="match status" value="1"/>
</dbReference>
<reference evidence="2" key="1">
    <citation type="submission" date="2014-09" db="EMBL/GenBank/DDBJ databases">
        <authorList>
            <person name="Probst J Alexander"/>
        </authorList>
    </citation>
    <scope>NUCLEOTIDE SEQUENCE</scope>
</reference>
<proteinExistence type="predicted"/>
<name>A0A098EBF6_9ZZZZ</name>
<evidence type="ECO:0000259" key="1">
    <source>
        <dbReference type="Pfam" id="PF03625"/>
    </source>
</evidence>
<protein>
    <recommendedName>
        <fullName evidence="1">DUF302 domain-containing protein</fullName>
    </recommendedName>
</protein>
<feature type="domain" description="DUF302" evidence="1">
    <location>
        <begin position="56"/>
        <end position="101"/>
    </location>
</feature>
<sequence>MNTGTEIFKADTEKSPDKFIEDLCALAKKSGFVVRDVHDMNQIFKGYGVDVSNDFRYYMVQMCNPKKAYNSISANPERGVLIPKFVVVFRKDEKSKTEVRFLSYSEAFVGSMFGEDSDFQKSLPDSCRSIINIINEALKN</sequence>
<gene>
    <name evidence="2" type="ORF">MSIBF_A2770005</name>
</gene>